<evidence type="ECO:0000313" key="3">
    <source>
        <dbReference type="Proteomes" id="UP000515928"/>
    </source>
</evidence>
<accession>A0A7G9RXB5</accession>
<keyword evidence="1" id="KW-1133">Transmembrane helix</keyword>
<feature type="transmembrane region" description="Helical" evidence="1">
    <location>
        <begin position="143"/>
        <end position="168"/>
    </location>
</feature>
<dbReference type="AlphaFoldDB" id="A0A7G9RXB5"/>
<dbReference type="InterPro" id="IPR017195">
    <property type="entry name" value="ABC_thiamin-permease_prd"/>
</dbReference>
<evidence type="ECO:0000313" key="2">
    <source>
        <dbReference type="EMBL" id="QNN60240.1"/>
    </source>
</evidence>
<dbReference type="Proteomes" id="UP000515928">
    <property type="component" value="Chromosome"/>
</dbReference>
<keyword evidence="3" id="KW-1185">Reference proteome</keyword>
<feature type="transmembrane region" description="Helical" evidence="1">
    <location>
        <begin position="76"/>
        <end position="98"/>
    </location>
</feature>
<name>A0A7G9RXB5_9FIRM</name>
<keyword evidence="1" id="KW-0812">Transmembrane</keyword>
<protein>
    <submittedName>
        <fullName evidence="2">ECF transporter S component</fullName>
    </submittedName>
</protein>
<evidence type="ECO:0000256" key="1">
    <source>
        <dbReference type="SAM" id="Phobius"/>
    </source>
</evidence>
<reference evidence="2 3" key="1">
    <citation type="submission" date="2020-08" db="EMBL/GenBank/DDBJ databases">
        <title>Genome sequence of Erysipelothrix inopinata DSM 15511T.</title>
        <authorList>
            <person name="Hyun D.-W."/>
            <person name="Bae J.-W."/>
        </authorList>
    </citation>
    <scope>NUCLEOTIDE SEQUENCE [LARGE SCALE GENOMIC DNA]</scope>
    <source>
        <strain evidence="2 3">DSM 15511</strain>
    </source>
</reference>
<dbReference type="EMBL" id="CP060715">
    <property type="protein sequence ID" value="QNN60240.1"/>
    <property type="molecule type" value="Genomic_DNA"/>
</dbReference>
<proteinExistence type="predicted"/>
<dbReference type="KEGG" id="eio:H9L01_07660"/>
<organism evidence="2 3">
    <name type="scientific">Erysipelothrix inopinata</name>
    <dbReference type="NCBI Taxonomy" id="225084"/>
    <lineage>
        <taxon>Bacteria</taxon>
        <taxon>Bacillati</taxon>
        <taxon>Bacillota</taxon>
        <taxon>Erysipelotrichia</taxon>
        <taxon>Erysipelotrichales</taxon>
        <taxon>Erysipelotrichaceae</taxon>
        <taxon>Erysipelothrix</taxon>
    </lineage>
</organism>
<dbReference type="Pfam" id="PF09819">
    <property type="entry name" value="ABC_cobalt"/>
    <property type="match status" value="1"/>
</dbReference>
<keyword evidence="1" id="KW-0472">Membrane</keyword>
<feature type="transmembrane region" description="Helical" evidence="1">
    <location>
        <begin position="12"/>
        <end position="32"/>
    </location>
</feature>
<dbReference type="PIRSF" id="PIRSF037394">
    <property type="entry name" value="ABC_thiamine-permease_YkoE_prd"/>
    <property type="match status" value="1"/>
</dbReference>
<sequence>MNWKLKDVVMVGLISVTFAVVYLGFVYFASFLKPILAPFGLEPFANELVFGVWFMASTLAAYIMRKPGVAVISEMLAALIEVLMGNFYGPMVFVSGFIQGLGAECGFAMFRYKKFDMTSLMSASILSAVFSFVWGFFRNSYSGLAWWYVLAMLAVRIISSMIFSGLIVKRIGDGLKRSGAVSSYPIATEN</sequence>
<feature type="transmembrane region" description="Helical" evidence="1">
    <location>
        <begin position="44"/>
        <end position="64"/>
    </location>
</feature>
<gene>
    <name evidence="2" type="ORF">H9L01_07660</name>
</gene>
<feature type="transmembrane region" description="Helical" evidence="1">
    <location>
        <begin position="119"/>
        <end position="137"/>
    </location>
</feature>
<dbReference type="RefSeq" id="WP_187533372.1">
    <property type="nucleotide sequence ID" value="NZ_CBCSHU010000018.1"/>
</dbReference>